<proteinExistence type="predicted"/>
<dbReference type="EMBL" id="UYYA01004126">
    <property type="protein sequence ID" value="VDM59765.1"/>
    <property type="molecule type" value="Genomic_DNA"/>
</dbReference>
<evidence type="ECO:0000256" key="1">
    <source>
        <dbReference type="SAM" id="MobiDB-lite"/>
    </source>
</evidence>
<reference evidence="2 3" key="2">
    <citation type="submission" date="2018-11" db="EMBL/GenBank/DDBJ databases">
        <authorList>
            <consortium name="Pathogen Informatics"/>
        </authorList>
    </citation>
    <scope>NUCLEOTIDE SEQUENCE [LARGE SCALE GENOMIC DNA]</scope>
    <source>
        <strain evidence="2 3">Costa Rica</strain>
    </source>
</reference>
<feature type="region of interest" description="Disordered" evidence="1">
    <location>
        <begin position="113"/>
        <end position="141"/>
    </location>
</feature>
<name>A0A158PJ06_ANGCS</name>
<evidence type="ECO:0000313" key="4">
    <source>
        <dbReference type="WBParaSite" id="ACOC_0000817901-mRNA-1"/>
    </source>
</evidence>
<keyword evidence="3" id="KW-1185">Reference proteome</keyword>
<sequence length="173" mass="18990">MDQPGLAHHVSFHVHEEDHDRLHLTKPPAIILRSLSKSDPHLSIPHLLMSQDEDHPSLNRIVSGLFHVGSALRTPNTSCGNFEGIVMSSSGDHHQNPSVVATHLPSDSHCSDGFVASGSSSVHPLSTGSPDGHDNSTNQSHSVFGKMFHRGFFSKPVMRSEEESYRYLMALDR</sequence>
<dbReference type="STRING" id="334426.A0A158PJ06"/>
<evidence type="ECO:0000313" key="3">
    <source>
        <dbReference type="Proteomes" id="UP000267027"/>
    </source>
</evidence>
<dbReference type="WBParaSite" id="ACOC_0000817901-mRNA-1">
    <property type="protein sequence ID" value="ACOC_0000817901-mRNA-1"/>
    <property type="gene ID" value="ACOC_0000817901"/>
</dbReference>
<evidence type="ECO:0000313" key="2">
    <source>
        <dbReference type="EMBL" id="VDM59765.1"/>
    </source>
</evidence>
<dbReference type="AlphaFoldDB" id="A0A158PJ06"/>
<accession>A0A158PJ06</accession>
<reference evidence="4" key="1">
    <citation type="submission" date="2016-04" db="UniProtKB">
        <authorList>
            <consortium name="WormBaseParasite"/>
        </authorList>
    </citation>
    <scope>IDENTIFICATION</scope>
</reference>
<gene>
    <name evidence="2" type="ORF">ACOC_LOCUS8180</name>
</gene>
<dbReference type="Proteomes" id="UP000267027">
    <property type="component" value="Unassembled WGS sequence"/>
</dbReference>
<feature type="compositionally biased region" description="Polar residues" evidence="1">
    <location>
        <begin position="117"/>
        <end position="141"/>
    </location>
</feature>
<organism evidence="4">
    <name type="scientific">Angiostrongylus costaricensis</name>
    <name type="common">Nematode worm</name>
    <dbReference type="NCBI Taxonomy" id="334426"/>
    <lineage>
        <taxon>Eukaryota</taxon>
        <taxon>Metazoa</taxon>
        <taxon>Ecdysozoa</taxon>
        <taxon>Nematoda</taxon>
        <taxon>Chromadorea</taxon>
        <taxon>Rhabditida</taxon>
        <taxon>Rhabditina</taxon>
        <taxon>Rhabditomorpha</taxon>
        <taxon>Strongyloidea</taxon>
        <taxon>Metastrongylidae</taxon>
        <taxon>Angiostrongylus</taxon>
    </lineage>
</organism>
<dbReference type="OrthoDB" id="5824236at2759"/>
<protein>
    <submittedName>
        <fullName evidence="4">Ovule protein</fullName>
    </submittedName>
</protein>